<dbReference type="Proteomes" id="UP000019140">
    <property type="component" value="Unassembled WGS sequence"/>
</dbReference>
<accession>W4LG59</accession>
<dbReference type="EMBL" id="AZHX01002126">
    <property type="protein sequence ID" value="ETW96869.1"/>
    <property type="molecule type" value="Genomic_DNA"/>
</dbReference>
<name>W4LG59_9BACT</name>
<keyword evidence="2" id="KW-1185">Reference proteome</keyword>
<reference evidence="1 2" key="1">
    <citation type="journal article" date="2014" name="Nature">
        <title>An environmental bacterial taxon with a large and distinct metabolic repertoire.</title>
        <authorList>
            <person name="Wilson M.C."/>
            <person name="Mori T."/>
            <person name="Ruckert C."/>
            <person name="Uria A.R."/>
            <person name="Helf M.J."/>
            <person name="Takada K."/>
            <person name="Gernert C."/>
            <person name="Steffens U.A."/>
            <person name="Heycke N."/>
            <person name="Schmitt S."/>
            <person name="Rinke C."/>
            <person name="Helfrich E.J."/>
            <person name="Brachmann A.O."/>
            <person name="Gurgui C."/>
            <person name="Wakimoto T."/>
            <person name="Kracht M."/>
            <person name="Crusemann M."/>
            <person name="Hentschel U."/>
            <person name="Abe I."/>
            <person name="Matsunaga S."/>
            <person name="Kalinowski J."/>
            <person name="Takeyama H."/>
            <person name="Piel J."/>
        </authorList>
    </citation>
    <scope>NUCLEOTIDE SEQUENCE [LARGE SCALE GENOMIC DNA]</scope>
    <source>
        <strain evidence="2">TSY2</strain>
    </source>
</reference>
<evidence type="ECO:0000313" key="1">
    <source>
        <dbReference type="EMBL" id="ETW96869.1"/>
    </source>
</evidence>
<dbReference type="HOGENOM" id="CLU_3197448_0_0_7"/>
<evidence type="ECO:0000313" key="2">
    <source>
        <dbReference type="Proteomes" id="UP000019140"/>
    </source>
</evidence>
<comment type="caution">
    <text evidence="1">The sequence shown here is derived from an EMBL/GenBank/DDBJ whole genome shotgun (WGS) entry which is preliminary data.</text>
</comment>
<dbReference type="AlphaFoldDB" id="W4LG59"/>
<protein>
    <submittedName>
        <fullName evidence="1">Uncharacterized protein</fullName>
    </submittedName>
</protein>
<sequence>MASIRQRAIGVILIMQDDEPRFLTIYAMITYGDIDGYSLYRAETD</sequence>
<gene>
    <name evidence="1" type="ORF">ETSY2_45610</name>
</gene>
<proteinExistence type="predicted"/>
<organism evidence="1 2">
    <name type="scientific">Candidatus Entotheonella gemina</name>
    <dbReference type="NCBI Taxonomy" id="1429439"/>
    <lineage>
        <taxon>Bacteria</taxon>
        <taxon>Pseudomonadati</taxon>
        <taxon>Nitrospinota/Tectimicrobiota group</taxon>
        <taxon>Candidatus Tectimicrobiota</taxon>
        <taxon>Candidatus Entotheonellia</taxon>
        <taxon>Candidatus Entotheonellales</taxon>
        <taxon>Candidatus Entotheonellaceae</taxon>
        <taxon>Candidatus Entotheonella</taxon>
    </lineage>
</organism>